<keyword evidence="1" id="KW-1133">Transmembrane helix</keyword>
<sequence>MNNKGQSQLGVLLTLAIVLIVGVVLFQASAQEIGKAVNTVELVNSTLATTVNGTSQFIVNFRALSSVVIINETNGTAGFTDEAGVIGSGNFTVTDNSLDPTTGGLAINITPDATAGFEGAWRVSGTAQPSTFIADSGGRALANIILLLFAVALAVISIVPTARQKLLDMWLNY</sequence>
<name>A0A0F8XHZ9_9ZZZZ</name>
<evidence type="ECO:0000256" key="1">
    <source>
        <dbReference type="SAM" id="Phobius"/>
    </source>
</evidence>
<proteinExistence type="predicted"/>
<organism evidence="2">
    <name type="scientific">marine sediment metagenome</name>
    <dbReference type="NCBI Taxonomy" id="412755"/>
    <lineage>
        <taxon>unclassified sequences</taxon>
        <taxon>metagenomes</taxon>
        <taxon>ecological metagenomes</taxon>
    </lineage>
</organism>
<dbReference type="AlphaFoldDB" id="A0A0F8XHZ9"/>
<reference evidence="2" key="1">
    <citation type="journal article" date="2015" name="Nature">
        <title>Complex archaea that bridge the gap between prokaryotes and eukaryotes.</title>
        <authorList>
            <person name="Spang A."/>
            <person name="Saw J.H."/>
            <person name="Jorgensen S.L."/>
            <person name="Zaremba-Niedzwiedzka K."/>
            <person name="Martijn J."/>
            <person name="Lind A.E."/>
            <person name="van Eijk R."/>
            <person name="Schleper C."/>
            <person name="Guy L."/>
            <person name="Ettema T.J."/>
        </authorList>
    </citation>
    <scope>NUCLEOTIDE SEQUENCE</scope>
</reference>
<protein>
    <submittedName>
        <fullName evidence="2">Uncharacterized protein</fullName>
    </submittedName>
</protein>
<gene>
    <name evidence="2" type="ORF">LCGC14_2516940</name>
</gene>
<evidence type="ECO:0000313" key="2">
    <source>
        <dbReference type="EMBL" id="KKK41769.1"/>
    </source>
</evidence>
<keyword evidence="1" id="KW-0812">Transmembrane</keyword>
<feature type="transmembrane region" description="Helical" evidence="1">
    <location>
        <begin position="140"/>
        <end position="159"/>
    </location>
</feature>
<dbReference type="EMBL" id="LAZR01070372">
    <property type="protein sequence ID" value="KKK41769.1"/>
    <property type="molecule type" value="Genomic_DNA"/>
</dbReference>
<comment type="caution">
    <text evidence="2">The sequence shown here is derived from an EMBL/GenBank/DDBJ whole genome shotgun (WGS) entry which is preliminary data.</text>
</comment>
<accession>A0A0F8XHZ9</accession>
<keyword evidence="1" id="KW-0472">Membrane</keyword>